<keyword evidence="2" id="KW-1185">Reference proteome</keyword>
<gene>
    <name evidence="1" type="ORF">K503DRAFT_809413</name>
</gene>
<dbReference type="Proteomes" id="UP000092154">
    <property type="component" value="Unassembled WGS sequence"/>
</dbReference>
<reference evidence="1 2" key="1">
    <citation type="submission" date="2016-06" db="EMBL/GenBank/DDBJ databases">
        <title>Comparative genomics of the ectomycorrhizal sister species Rhizopogon vinicolor and Rhizopogon vesiculosus (Basidiomycota: Boletales) reveals a divergence of the mating type B locus.</title>
        <authorList>
            <consortium name="DOE Joint Genome Institute"/>
            <person name="Mujic A.B."/>
            <person name="Kuo A."/>
            <person name="Tritt A."/>
            <person name="Lipzen A."/>
            <person name="Chen C."/>
            <person name="Johnson J."/>
            <person name="Sharma A."/>
            <person name="Barry K."/>
            <person name="Grigoriev I.V."/>
            <person name="Spatafora J.W."/>
        </authorList>
    </citation>
    <scope>NUCLEOTIDE SEQUENCE [LARGE SCALE GENOMIC DNA]</scope>
    <source>
        <strain evidence="1 2">AM-OR11-026</strain>
    </source>
</reference>
<evidence type="ECO:0000313" key="2">
    <source>
        <dbReference type="Proteomes" id="UP000092154"/>
    </source>
</evidence>
<name>A0A1B7MH65_9AGAM</name>
<dbReference type="InParanoid" id="A0A1B7MH65"/>
<accession>A0A1B7MH65</accession>
<proteinExistence type="predicted"/>
<evidence type="ECO:0000313" key="1">
    <source>
        <dbReference type="EMBL" id="OAX31928.1"/>
    </source>
</evidence>
<sequence length="99" mass="10402">SGHSSLHNSFPSSFPTISSAWALALPFPLLSGPVSTNTAYNHSALLFISDSTSKSTSLGGSVSPPQIIQSSIDFAVFNLFTSAFCRQQAVHHIVAPSSH</sequence>
<feature type="non-terminal residue" evidence="1">
    <location>
        <position position="1"/>
    </location>
</feature>
<organism evidence="1 2">
    <name type="scientific">Rhizopogon vinicolor AM-OR11-026</name>
    <dbReference type="NCBI Taxonomy" id="1314800"/>
    <lineage>
        <taxon>Eukaryota</taxon>
        <taxon>Fungi</taxon>
        <taxon>Dikarya</taxon>
        <taxon>Basidiomycota</taxon>
        <taxon>Agaricomycotina</taxon>
        <taxon>Agaricomycetes</taxon>
        <taxon>Agaricomycetidae</taxon>
        <taxon>Boletales</taxon>
        <taxon>Suillineae</taxon>
        <taxon>Rhizopogonaceae</taxon>
        <taxon>Rhizopogon</taxon>
    </lineage>
</organism>
<dbReference type="AlphaFoldDB" id="A0A1B7MH65"/>
<protein>
    <submittedName>
        <fullName evidence="1">Uncharacterized protein</fullName>
    </submittedName>
</protein>
<dbReference type="EMBL" id="KV449183">
    <property type="protein sequence ID" value="OAX31928.1"/>
    <property type="molecule type" value="Genomic_DNA"/>
</dbReference>